<name>M2BZA8_TREDN</name>
<dbReference type="Proteomes" id="UP000011708">
    <property type="component" value="Chromosome"/>
</dbReference>
<dbReference type="HOGENOM" id="CLU_2468115_0_0_12"/>
<protein>
    <submittedName>
        <fullName evidence="1">Uncharacterized protein</fullName>
    </submittedName>
</protein>
<dbReference type="AlphaFoldDB" id="M2BZA8"/>
<proteinExistence type="predicted"/>
<gene>
    <name evidence="1" type="ORF">HMPREF9725_00099</name>
</gene>
<dbReference type="EMBL" id="AGDW01000001">
    <property type="protein sequence ID" value="EMB34560.1"/>
    <property type="molecule type" value="Genomic_DNA"/>
</dbReference>
<reference evidence="1" key="1">
    <citation type="submission" date="2012-01" db="EMBL/GenBank/DDBJ databases">
        <title>The Genome Sequence of Treponema denticola H1-T.</title>
        <authorList>
            <consortium name="The Broad Institute Genome Sequencing Platform"/>
            <person name="Earl A."/>
            <person name="Ward D."/>
            <person name="Feldgarden M."/>
            <person name="Gevers D."/>
            <person name="Blanton J.M."/>
            <person name="Fenno C.J."/>
            <person name="Baranova O.V."/>
            <person name="Mathney J."/>
            <person name="Dewhirst F.E."/>
            <person name="Izard J."/>
            <person name="Young S.K."/>
            <person name="Zeng Q."/>
            <person name="Gargeya S."/>
            <person name="Fitzgerald M."/>
            <person name="Haas B."/>
            <person name="Abouelleil A."/>
            <person name="Alvarado L."/>
            <person name="Arachchi H.M."/>
            <person name="Berlin A."/>
            <person name="Chapman S.B."/>
            <person name="Gearin G."/>
            <person name="Goldberg J."/>
            <person name="Griggs A."/>
            <person name="Gujja S."/>
            <person name="Hansen M."/>
            <person name="Heiman D."/>
            <person name="Howarth C."/>
            <person name="Larimer J."/>
            <person name="Lui A."/>
            <person name="MacDonald P.J.P."/>
            <person name="McCowen C."/>
            <person name="Montmayeur A."/>
            <person name="Murphy C."/>
            <person name="Neiman D."/>
            <person name="Pearson M."/>
            <person name="Priest M."/>
            <person name="Roberts A."/>
            <person name="Saif S."/>
            <person name="Shea T."/>
            <person name="Sisk P."/>
            <person name="Stolte C."/>
            <person name="Sykes S."/>
            <person name="Wortman J."/>
            <person name="Nusbaum C."/>
            <person name="Birren B."/>
        </authorList>
    </citation>
    <scope>NUCLEOTIDE SEQUENCE [LARGE SCALE GENOMIC DNA]</scope>
    <source>
        <strain evidence="1">H1-T</strain>
    </source>
</reference>
<sequence>MSNGKIYVIQNKIMYQNIELLLLGNNSNCKIKEFNKNNFIAVFKFYCLNRQYYGVIKNDFKIYIRKSPLRIKKLIDCDDVFFKEIIKL</sequence>
<evidence type="ECO:0000313" key="1">
    <source>
        <dbReference type="EMBL" id="EMB34560.1"/>
    </source>
</evidence>
<organism evidence="1">
    <name type="scientific">Treponema denticola H1-T</name>
    <dbReference type="NCBI Taxonomy" id="999431"/>
    <lineage>
        <taxon>Bacteria</taxon>
        <taxon>Pseudomonadati</taxon>
        <taxon>Spirochaetota</taxon>
        <taxon>Spirochaetia</taxon>
        <taxon>Spirochaetales</taxon>
        <taxon>Treponemataceae</taxon>
        <taxon>Treponema</taxon>
    </lineage>
</organism>
<comment type="caution">
    <text evidence="1">The sequence shown here is derived from an EMBL/GenBank/DDBJ whole genome shotgun (WGS) entry which is preliminary data.</text>
</comment>
<dbReference type="RefSeq" id="WP_002686793.1">
    <property type="nucleotide sequence ID" value="NZ_CM001794.1"/>
</dbReference>
<dbReference type="PATRIC" id="fig|999431.4.peg.102"/>
<accession>M2BZA8</accession>